<dbReference type="InterPro" id="IPR003646">
    <property type="entry name" value="SH3-like_bac-type"/>
</dbReference>
<feature type="compositionally biased region" description="Low complexity" evidence="1">
    <location>
        <begin position="163"/>
        <end position="176"/>
    </location>
</feature>
<evidence type="ECO:0000313" key="4">
    <source>
        <dbReference type="EMBL" id="MBA8886843.1"/>
    </source>
</evidence>
<organism evidence="4 5">
    <name type="scientific">Dokdonella fugitiva</name>
    <dbReference type="NCBI Taxonomy" id="328517"/>
    <lineage>
        <taxon>Bacteria</taxon>
        <taxon>Pseudomonadati</taxon>
        <taxon>Pseudomonadota</taxon>
        <taxon>Gammaproteobacteria</taxon>
        <taxon>Lysobacterales</taxon>
        <taxon>Rhodanobacteraceae</taxon>
        <taxon>Dokdonella</taxon>
    </lineage>
</organism>
<keyword evidence="5" id="KW-1185">Reference proteome</keyword>
<name>A0A839EW45_9GAMM</name>
<dbReference type="SMART" id="SM00287">
    <property type="entry name" value="SH3b"/>
    <property type="match status" value="1"/>
</dbReference>
<gene>
    <name evidence="4" type="ORF">FHW12_001034</name>
</gene>
<reference evidence="4 5" key="1">
    <citation type="submission" date="2020-07" db="EMBL/GenBank/DDBJ databases">
        <title>Genomic Encyclopedia of Type Strains, Phase IV (KMG-V): Genome sequencing to study the core and pangenomes of soil and plant-associated prokaryotes.</title>
        <authorList>
            <person name="Whitman W."/>
        </authorList>
    </citation>
    <scope>NUCLEOTIDE SEQUENCE [LARGE SCALE GENOMIC DNA]</scope>
    <source>
        <strain evidence="4 5">RH2WT43</strain>
    </source>
</reference>
<evidence type="ECO:0000313" key="5">
    <source>
        <dbReference type="Proteomes" id="UP000550401"/>
    </source>
</evidence>
<feature type="compositionally biased region" description="Basic and acidic residues" evidence="1">
    <location>
        <begin position="178"/>
        <end position="194"/>
    </location>
</feature>
<feature type="chain" id="PRO_5032697087" evidence="2">
    <location>
        <begin position="23"/>
        <end position="273"/>
    </location>
</feature>
<feature type="domain" description="SH3b" evidence="3">
    <location>
        <begin position="22"/>
        <end position="84"/>
    </location>
</feature>
<comment type="caution">
    <text evidence="4">The sequence shown here is derived from an EMBL/GenBank/DDBJ whole genome shotgun (WGS) entry which is preliminary data.</text>
</comment>
<dbReference type="AlphaFoldDB" id="A0A839EW45"/>
<evidence type="ECO:0000256" key="1">
    <source>
        <dbReference type="SAM" id="MobiDB-lite"/>
    </source>
</evidence>
<dbReference type="Pfam" id="PF08239">
    <property type="entry name" value="SH3_3"/>
    <property type="match status" value="1"/>
</dbReference>
<evidence type="ECO:0000259" key="3">
    <source>
        <dbReference type="SMART" id="SM00287"/>
    </source>
</evidence>
<accession>A0A839EW45</accession>
<protein>
    <submittedName>
        <fullName evidence="4">Uncharacterized protein YraI</fullName>
    </submittedName>
</protein>
<feature type="signal peptide" evidence="2">
    <location>
        <begin position="1"/>
        <end position="22"/>
    </location>
</feature>
<sequence length="273" mass="30607">MKRILCTTALLFSIFALRPAFGGDGYVTGDATLRAGPDRSYPNVAMLPAGAEVVIEGCVDGWSWCDVTAGNDRGWVAGYLLQEDYEGRRVRIPEYGVRIGIPVIAFVFGTYWDDNYRNRAWYGERDQWRRITPRHHPGTVPGYRYEDGRGDHHSQPRRASTDAYAPRRAALAAPRATRQHEPTRVRETRVDTQHRRGSSHVTSIESKAATRNADTSAGPRARDSRTSQPGRIAARNVPLRDNRGKHETADSKVAREPAQHGKSTDKNDDKQKK</sequence>
<dbReference type="EMBL" id="JACGXL010000001">
    <property type="protein sequence ID" value="MBA8886843.1"/>
    <property type="molecule type" value="Genomic_DNA"/>
</dbReference>
<feature type="compositionally biased region" description="Basic and acidic residues" evidence="1">
    <location>
        <begin position="238"/>
        <end position="273"/>
    </location>
</feature>
<keyword evidence="2" id="KW-0732">Signal</keyword>
<dbReference type="Gene3D" id="2.30.30.40">
    <property type="entry name" value="SH3 Domains"/>
    <property type="match status" value="1"/>
</dbReference>
<proteinExistence type="predicted"/>
<feature type="region of interest" description="Disordered" evidence="1">
    <location>
        <begin position="132"/>
        <end position="273"/>
    </location>
</feature>
<dbReference type="Proteomes" id="UP000550401">
    <property type="component" value="Unassembled WGS sequence"/>
</dbReference>
<dbReference type="RefSeq" id="WP_182529885.1">
    <property type="nucleotide sequence ID" value="NZ_JACGXL010000001.1"/>
</dbReference>
<evidence type="ECO:0000256" key="2">
    <source>
        <dbReference type="SAM" id="SignalP"/>
    </source>
</evidence>
<feature type="compositionally biased region" description="Basic and acidic residues" evidence="1">
    <location>
        <begin position="144"/>
        <end position="154"/>
    </location>
</feature>